<dbReference type="KEGG" id="kcr:Kcr_0648"/>
<dbReference type="Proteomes" id="UP000001686">
    <property type="component" value="Chromosome"/>
</dbReference>
<dbReference type="AlphaFoldDB" id="B1L4M2"/>
<organism evidence="2 3">
    <name type="scientific">Korarchaeum cryptofilum (strain OPF8)</name>
    <dbReference type="NCBI Taxonomy" id="374847"/>
    <lineage>
        <taxon>Archaea</taxon>
        <taxon>Thermoproteota</taxon>
        <taxon>Candidatus Korarchaeia</taxon>
        <taxon>Candidatus Korarchaeales</taxon>
        <taxon>Candidatus Korarchaeaceae</taxon>
        <taxon>Candidatus Korarchaeum</taxon>
    </lineage>
</organism>
<dbReference type="Gene3D" id="3.40.50.720">
    <property type="entry name" value="NAD(P)-binding Rossmann-like Domain"/>
    <property type="match status" value="1"/>
</dbReference>
<dbReference type="STRING" id="374847.Kcr_0648"/>
<dbReference type="Pfam" id="PF01658">
    <property type="entry name" value="Inos-1-P_synth"/>
    <property type="match status" value="1"/>
</dbReference>
<dbReference type="EMBL" id="CP000968">
    <property type="protein sequence ID" value="ACB07401.1"/>
    <property type="molecule type" value="Genomic_DNA"/>
</dbReference>
<dbReference type="SUPFAM" id="SSF51735">
    <property type="entry name" value="NAD(P)-binding Rossmann-fold domains"/>
    <property type="match status" value="1"/>
</dbReference>
<dbReference type="OrthoDB" id="80661at2157"/>
<dbReference type="HOGENOM" id="CLU_050011_0_0_2"/>
<dbReference type="PANTHER" id="PTHR43125:SF1">
    <property type="entry name" value="INOSITOL-3-PHOSPHATE SYNTHASE"/>
    <property type="match status" value="1"/>
</dbReference>
<dbReference type="InterPro" id="IPR013021">
    <property type="entry name" value="Myo-inos-1-P_Synthase_GAPDH"/>
</dbReference>
<proteinExistence type="predicted"/>
<dbReference type="eggNOG" id="arCOG04213">
    <property type="taxonomic scope" value="Archaea"/>
</dbReference>
<dbReference type="PANTHER" id="PTHR43125">
    <property type="entry name" value="INOSITOL-3-PHOSPHATE SYNTHASE"/>
    <property type="match status" value="1"/>
</dbReference>
<dbReference type="SUPFAM" id="SSF55347">
    <property type="entry name" value="Glyceraldehyde-3-phosphate dehydrogenase-like, C-terminal domain"/>
    <property type="match status" value="1"/>
</dbReference>
<protein>
    <submittedName>
        <fullName evidence="2">Myo-inositol-1-phosphate synthase</fullName>
    </submittedName>
</protein>
<dbReference type="PhylomeDB" id="B1L4M2"/>
<sequence>MSRIRVAFIGIGNSVSATIQGIHYYSSNPDSDGLWHPVVGGFKVDDLEIVAALDIDSRKVGKDLSEAIYSEPNTVGRRFDVPKMGVIVERGILKDELNPHMASVLKLELGRDDDALDTLRESRPDVVVNAISSGLDKTSSAYASISGEAGASFINLTPSPVATDPEMERKFAERGLILAGDDLMSQMGGTIFHKGLASFLRLRGVKPRKSYQLDVGGGLETINTMYEELRMYKRKVKSSAIAAEFEEGWEIIAGTSDYVDFLGNDRVIHLHFIGTGFMGSEIMIEAHMRVNDGMNAGNIILDVIRAAHRARLDGMSGYVDEICNYGFKRTRKWKSVLEATLAFESAYCRSK</sequence>
<dbReference type="InterPro" id="IPR052199">
    <property type="entry name" value="MIPS"/>
</dbReference>
<reference evidence="2 3" key="1">
    <citation type="journal article" date="2008" name="Proc. Natl. Acad. Sci. U.S.A.">
        <title>A korarchaeal genome reveals new insights into the evolution of the Archaea.</title>
        <authorList>
            <person name="Elkins J.G."/>
            <person name="Podar M."/>
            <person name="Graham D.E."/>
            <person name="Makarova K.S."/>
            <person name="Wolf Y."/>
            <person name="Randau L."/>
            <person name="Hedlund B.P."/>
            <person name="Brochier-Armanet C."/>
            <person name="Kunin V."/>
            <person name="Anderson I."/>
            <person name="Lapidus A."/>
            <person name="Goltsman E."/>
            <person name="Barry K."/>
            <person name="Koonin E.V."/>
            <person name="Hugenholtz P."/>
            <person name="Kyrpides N."/>
            <person name="Wanner G."/>
            <person name="Richardson P."/>
            <person name="Keller M."/>
            <person name="Stetter K.O."/>
        </authorList>
    </citation>
    <scope>NUCLEOTIDE SEQUENCE [LARGE SCALE GENOMIC DNA]</scope>
    <source>
        <strain evidence="3">OPF8</strain>
    </source>
</reference>
<dbReference type="InterPro" id="IPR036291">
    <property type="entry name" value="NAD(P)-bd_dom_sf"/>
</dbReference>
<dbReference type="GO" id="GO:0004512">
    <property type="term" value="F:inositol-3-phosphate synthase activity"/>
    <property type="evidence" value="ECO:0000318"/>
    <property type="project" value="GO_Central"/>
</dbReference>
<feature type="domain" description="Myo-inositol-1-phosphate synthase GAPDH-like" evidence="1">
    <location>
        <begin position="188"/>
        <end position="292"/>
    </location>
</feature>
<dbReference type="GeneID" id="6093932"/>
<accession>B1L4M2</accession>
<gene>
    <name evidence="2" type="ordered locus">Kcr_0648</name>
</gene>
<dbReference type="EnsemblBacteria" id="ACB07401">
    <property type="protein sequence ID" value="ACB07401"/>
    <property type="gene ID" value="Kcr_0648"/>
</dbReference>
<evidence type="ECO:0000313" key="2">
    <source>
        <dbReference type="EMBL" id="ACB07401.1"/>
    </source>
</evidence>
<keyword evidence="3" id="KW-1185">Reference proteome</keyword>
<dbReference type="InParanoid" id="B1L4M2"/>
<evidence type="ECO:0000313" key="3">
    <source>
        <dbReference type="Proteomes" id="UP000001686"/>
    </source>
</evidence>
<evidence type="ECO:0000259" key="1">
    <source>
        <dbReference type="Pfam" id="PF01658"/>
    </source>
</evidence>
<dbReference type="RefSeq" id="WP_012309298.1">
    <property type="nucleotide sequence ID" value="NC_010482.1"/>
</dbReference>
<name>B1L4M2_KORCO</name>
<dbReference type="GO" id="GO:0006021">
    <property type="term" value="P:inositol biosynthetic process"/>
    <property type="evidence" value="ECO:0000318"/>
    <property type="project" value="GO_Central"/>
</dbReference>
<dbReference type="Gene3D" id="3.30.360.10">
    <property type="entry name" value="Dihydrodipicolinate Reductase, domain 2"/>
    <property type="match status" value="1"/>
</dbReference>